<keyword evidence="3" id="KW-1185">Reference proteome</keyword>
<sequence>KDTSGKVKGHDEDQDHHPAGPLRKKKKAAKVPNGLTLDPCKNNNHHHHQYHRRNPHNLHNNHLPSDQENDNPRLTHAAGKRKKKHLHKKNTAALGWEAWPASSLHHEVNLFAYSCGDPPRPRDRAGCPLAFKSGEG</sequence>
<evidence type="ECO:0000313" key="2">
    <source>
        <dbReference type="EMBL" id="KAJ3589306.1"/>
    </source>
</evidence>
<organism evidence="2 3">
    <name type="scientific">Muraenolepis orangiensis</name>
    <name type="common">Patagonian moray cod</name>
    <dbReference type="NCBI Taxonomy" id="630683"/>
    <lineage>
        <taxon>Eukaryota</taxon>
        <taxon>Metazoa</taxon>
        <taxon>Chordata</taxon>
        <taxon>Craniata</taxon>
        <taxon>Vertebrata</taxon>
        <taxon>Euteleostomi</taxon>
        <taxon>Actinopterygii</taxon>
        <taxon>Neopterygii</taxon>
        <taxon>Teleostei</taxon>
        <taxon>Neoteleostei</taxon>
        <taxon>Acanthomorphata</taxon>
        <taxon>Zeiogadaria</taxon>
        <taxon>Gadariae</taxon>
        <taxon>Gadiformes</taxon>
        <taxon>Muraenolepidoidei</taxon>
        <taxon>Muraenolepididae</taxon>
        <taxon>Muraenolepis</taxon>
    </lineage>
</organism>
<feature type="compositionally biased region" description="Basic and acidic residues" evidence="1">
    <location>
        <begin position="1"/>
        <end position="18"/>
    </location>
</feature>
<gene>
    <name evidence="2" type="ORF">NHX12_010151</name>
</gene>
<reference evidence="2" key="1">
    <citation type="submission" date="2022-07" db="EMBL/GenBank/DDBJ databases">
        <title>Chromosome-level genome of Muraenolepis orangiensis.</title>
        <authorList>
            <person name="Kim J."/>
        </authorList>
    </citation>
    <scope>NUCLEOTIDE SEQUENCE</scope>
    <source>
        <strain evidence="2">KU_S4_2022</strain>
        <tissue evidence="2">Muscle</tissue>
    </source>
</reference>
<protein>
    <submittedName>
        <fullName evidence="2">Uncharacterized protein</fullName>
    </submittedName>
</protein>
<proteinExistence type="predicted"/>
<feature type="compositionally biased region" description="Basic residues" evidence="1">
    <location>
        <begin position="43"/>
        <end position="56"/>
    </location>
</feature>
<dbReference type="Proteomes" id="UP001148018">
    <property type="component" value="Unassembled WGS sequence"/>
</dbReference>
<evidence type="ECO:0000256" key="1">
    <source>
        <dbReference type="SAM" id="MobiDB-lite"/>
    </source>
</evidence>
<name>A0A9Q0DKL6_9TELE</name>
<feature type="compositionally biased region" description="Basic residues" evidence="1">
    <location>
        <begin position="78"/>
        <end position="88"/>
    </location>
</feature>
<dbReference type="EMBL" id="JANIIK010000115">
    <property type="protein sequence ID" value="KAJ3589306.1"/>
    <property type="molecule type" value="Genomic_DNA"/>
</dbReference>
<accession>A0A9Q0DKL6</accession>
<feature type="non-terminal residue" evidence="2">
    <location>
        <position position="136"/>
    </location>
</feature>
<dbReference type="AlphaFoldDB" id="A0A9Q0DKL6"/>
<evidence type="ECO:0000313" key="3">
    <source>
        <dbReference type="Proteomes" id="UP001148018"/>
    </source>
</evidence>
<feature type="region of interest" description="Disordered" evidence="1">
    <location>
        <begin position="1"/>
        <end position="88"/>
    </location>
</feature>
<comment type="caution">
    <text evidence="2">The sequence shown here is derived from an EMBL/GenBank/DDBJ whole genome shotgun (WGS) entry which is preliminary data.</text>
</comment>